<feature type="signal peptide" evidence="1">
    <location>
        <begin position="1"/>
        <end position="23"/>
    </location>
</feature>
<gene>
    <name evidence="2" type="ORF">HG263_07550</name>
</gene>
<evidence type="ECO:0000313" key="2">
    <source>
        <dbReference type="EMBL" id="NOU50395.1"/>
    </source>
</evidence>
<feature type="chain" id="PRO_5032511580" evidence="1">
    <location>
        <begin position="24"/>
        <end position="132"/>
    </location>
</feature>
<protein>
    <submittedName>
        <fullName evidence="2">DUF3019 domain-containing protein</fullName>
    </submittedName>
</protein>
<dbReference type="InterPro" id="IPR021559">
    <property type="entry name" value="DUF3019"/>
</dbReference>
<dbReference type="RefSeq" id="WP_171625456.1">
    <property type="nucleotide sequence ID" value="NZ_JABBPG010000002.1"/>
</dbReference>
<comment type="caution">
    <text evidence="2">The sequence shown here is derived from an EMBL/GenBank/DDBJ whole genome shotgun (WGS) entry which is preliminary data.</text>
</comment>
<accession>A0A849VBK9</accession>
<reference evidence="2 3" key="1">
    <citation type="submission" date="2020-04" db="EMBL/GenBank/DDBJ databases">
        <title>Pseudoalteromonas caenipelagi sp. nov., isolated from a tidal flat.</title>
        <authorList>
            <person name="Park S."/>
            <person name="Yoon J.-H."/>
        </authorList>
    </citation>
    <scope>NUCLEOTIDE SEQUENCE [LARGE SCALE GENOMIC DNA]</scope>
    <source>
        <strain evidence="2 3">JBTF-M23</strain>
    </source>
</reference>
<dbReference type="EMBL" id="JABBPG010000002">
    <property type="protein sequence ID" value="NOU50395.1"/>
    <property type="molecule type" value="Genomic_DNA"/>
</dbReference>
<keyword evidence="3" id="KW-1185">Reference proteome</keyword>
<dbReference type="AlphaFoldDB" id="A0A849VBK9"/>
<name>A0A849VBK9_9GAMM</name>
<keyword evidence="1" id="KW-0732">Signal</keyword>
<evidence type="ECO:0000256" key="1">
    <source>
        <dbReference type="SAM" id="SignalP"/>
    </source>
</evidence>
<dbReference type="Pfam" id="PF11456">
    <property type="entry name" value="DUF3019"/>
    <property type="match status" value="1"/>
</dbReference>
<proteinExistence type="predicted"/>
<sequence length="132" mass="15221">MNFKAYFVVALVLVINLTKPLAAGTNSGQTLLEIKPVTCIVRQMGELCQMTIKLHWFSSSAIDACLYQEQLKLRCWQTKQQINEQLDISLQKNMNFRLIDSKNVVLAQQLINVNAAVSRQYRRKLKTDWSIF</sequence>
<organism evidence="2 3">
    <name type="scientific">Pseudoalteromonas caenipelagi</name>
    <dbReference type="NCBI Taxonomy" id="2726988"/>
    <lineage>
        <taxon>Bacteria</taxon>
        <taxon>Pseudomonadati</taxon>
        <taxon>Pseudomonadota</taxon>
        <taxon>Gammaproteobacteria</taxon>
        <taxon>Alteromonadales</taxon>
        <taxon>Pseudoalteromonadaceae</taxon>
        <taxon>Pseudoalteromonas</taxon>
    </lineage>
</organism>
<dbReference type="Proteomes" id="UP000586305">
    <property type="component" value="Unassembled WGS sequence"/>
</dbReference>
<evidence type="ECO:0000313" key="3">
    <source>
        <dbReference type="Proteomes" id="UP000586305"/>
    </source>
</evidence>